<dbReference type="Proteomes" id="UP001589627">
    <property type="component" value="Unassembled WGS sequence"/>
</dbReference>
<reference evidence="10 11" key="1">
    <citation type="submission" date="2024-09" db="EMBL/GenBank/DDBJ databases">
        <authorList>
            <person name="Sun Q."/>
            <person name="Mori K."/>
        </authorList>
    </citation>
    <scope>NUCLEOTIDE SEQUENCE [LARGE SCALE GENOMIC DNA]</scope>
    <source>
        <strain evidence="10 11">TBRC 0563</strain>
    </source>
</reference>
<dbReference type="RefSeq" id="WP_378212549.1">
    <property type="nucleotide sequence ID" value="NZ_JBHLZP010000713.1"/>
</dbReference>
<dbReference type="Pfam" id="PF02687">
    <property type="entry name" value="FtsX"/>
    <property type="match status" value="1"/>
</dbReference>
<sequence length="411" mass="42046">MTTNARHGRGIATGTEPVRLAPGDMLRLGLLGLSTRKLRAALSALGIAIGVATMIVVTGIPASSQAELLKRLTALGTDTLRAEPVAQQDTPVELPKDAVAMAERIGPVTGAAAVANTHALVRRSDRIDPEDGSGLTVLASTTNLLAEINGTVRSGRFLGASTENFPTVVLGYVAATRLGIGQVVPGRPAPQVYIGDRWFTVIGVLDPLPQAPDIERSVLVGWGAAADQLGFDGHPTVVYVKAREDAIEDVRAVLPATLYPQAAGLVEVGRPSDALAAKRASQSTFSALFLGLAGIALLVGGVGVANTMFISVLERRREIGLRRALGATRGQILTQFLTESVALAGLGGLAGTALGVLATLGYATWEHWPPVIAPATAAGGLAGAVLVGALAGIHPSVGAARLTPTQALATP</sequence>
<evidence type="ECO:0000313" key="10">
    <source>
        <dbReference type="EMBL" id="MFB9839431.1"/>
    </source>
</evidence>
<name>A0ABV5YY56_9ACTN</name>
<accession>A0ABV5YY56</accession>
<comment type="similarity">
    <text evidence="6">Belongs to the ABC-4 integral membrane protein family.</text>
</comment>
<keyword evidence="2" id="KW-1003">Cell membrane</keyword>
<comment type="subcellular location">
    <subcellularLocation>
        <location evidence="1">Cell membrane</location>
        <topology evidence="1">Multi-pass membrane protein</topology>
    </subcellularLocation>
</comment>
<keyword evidence="11" id="KW-1185">Reference proteome</keyword>
<evidence type="ECO:0000259" key="8">
    <source>
        <dbReference type="Pfam" id="PF02687"/>
    </source>
</evidence>
<dbReference type="InterPro" id="IPR025857">
    <property type="entry name" value="MacB_PCD"/>
</dbReference>
<evidence type="ECO:0000256" key="7">
    <source>
        <dbReference type="SAM" id="Phobius"/>
    </source>
</evidence>
<evidence type="ECO:0000259" key="9">
    <source>
        <dbReference type="Pfam" id="PF12704"/>
    </source>
</evidence>
<feature type="transmembrane region" description="Helical" evidence="7">
    <location>
        <begin position="40"/>
        <end position="62"/>
    </location>
</feature>
<feature type="domain" description="MacB-like periplasmic core" evidence="9">
    <location>
        <begin position="41"/>
        <end position="252"/>
    </location>
</feature>
<comment type="caution">
    <text evidence="10">The sequence shown here is derived from an EMBL/GenBank/DDBJ whole genome shotgun (WGS) entry which is preliminary data.</text>
</comment>
<dbReference type="InterPro" id="IPR050250">
    <property type="entry name" value="Macrolide_Exporter_MacB"/>
</dbReference>
<dbReference type="Pfam" id="PF12704">
    <property type="entry name" value="MacB_PCD"/>
    <property type="match status" value="1"/>
</dbReference>
<evidence type="ECO:0000256" key="2">
    <source>
        <dbReference type="ARBA" id="ARBA00022475"/>
    </source>
</evidence>
<evidence type="ECO:0000256" key="6">
    <source>
        <dbReference type="ARBA" id="ARBA00038076"/>
    </source>
</evidence>
<dbReference type="InterPro" id="IPR003838">
    <property type="entry name" value="ABC3_permease_C"/>
</dbReference>
<evidence type="ECO:0000313" key="11">
    <source>
        <dbReference type="Proteomes" id="UP001589627"/>
    </source>
</evidence>
<dbReference type="PANTHER" id="PTHR30572">
    <property type="entry name" value="MEMBRANE COMPONENT OF TRANSPORTER-RELATED"/>
    <property type="match status" value="1"/>
</dbReference>
<evidence type="ECO:0000256" key="1">
    <source>
        <dbReference type="ARBA" id="ARBA00004651"/>
    </source>
</evidence>
<feature type="transmembrane region" description="Helical" evidence="7">
    <location>
        <begin position="341"/>
        <end position="365"/>
    </location>
</feature>
<feature type="transmembrane region" description="Helical" evidence="7">
    <location>
        <begin position="288"/>
        <end position="313"/>
    </location>
</feature>
<proteinExistence type="inferred from homology"/>
<evidence type="ECO:0000256" key="3">
    <source>
        <dbReference type="ARBA" id="ARBA00022692"/>
    </source>
</evidence>
<organism evidence="10 11">
    <name type="scientific">Actinoallomurus acaciae</name>
    <dbReference type="NCBI Taxonomy" id="502577"/>
    <lineage>
        <taxon>Bacteria</taxon>
        <taxon>Bacillati</taxon>
        <taxon>Actinomycetota</taxon>
        <taxon>Actinomycetes</taxon>
        <taxon>Streptosporangiales</taxon>
        <taxon>Thermomonosporaceae</taxon>
        <taxon>Actinoallomurus</taxon>
    </lineage>
</organism>
<keyword evidence="5 7" id="KW-0472">Membrane</keyword>
<feature type="domain" description="ABC3 transporter permease C-terminal" evidence="8">
    <location>
        <begin position="292"/>
        <end position="404"/>
    </location>
</feature>
<protein>
    <submittedName>
        <fullName evidence="10">ABC transporter permease</fullName>
    </submittedName>
</protein>
<keyword evidence="4 7" id="KW-1133">Transmembrane helix</keyword>
<feature type="transmembrane region" description="Helical" evidence="7">
    <location>
        <begin position="371"/>
        <end position="393"/>
    </location>
</feature>
<keyword evidence="3 7" id="KW-0812">Transmembrane</keyword>
<evidence type="ECO:0000256" key="5">
    <source>
        <dbReference type="ARBA" id="ARBA00023136"/>
    </source>
</evidence>
<dbReference type="PANTHER" id="PTHR30572:SF4">
    <property type="entry name" value="ABC TRANSPORTER PERMEASE YTRF"/>
    <property type="match status" value="1"/>
</dbReference>
<evidence type="ECO:0000256" key="4">
    <source>
        <dbReference type="ARBA" id="ARBA00022989"/>
    </source>
</evidence>
<dbReference type="EMBL" id="JBHLZP010000713">
    <property type="protein sequence ID" value="MFB9839431.1"/>
    <property type="molecule type" value="Genomic_DNA"/>
</dbReference>
<gene>
    <name evidence="10" type="ORF">ACFFNX_45535</name>
</gene>